<feature type="signal peptide" evidence="2">
    <location>
        <begin position="1"/>
        <end position="21"/>
    </location>
</feature>
<feature type="chain" id="PRO_5045631228" description="PKD domain-containing protein" evidence="2">
    <location>
        <begin position="22"/>
        <end position="653"/>
    </location>
</feature>
<sequence>MKALKTSLTALAALAVVLAQAAVPAAAPISAPAPAAVPAALQEPGAVHFTAAGDYSSSAAALSVFNQIDSISPDLHLALGDLSYGTTGQEQAWCDTVTGAVGAGFPFELLSGNHESNGQNGNINDFSACLPNQLPGLVGTYGRQWYVDVPEEDPLVRFVMISPNLPFTDGTYNYNAGTARYNWTASAIDGARSADIPWVVVGMHYPCLSIGVYACSPGADITNLMLNRKVDLVLSGHEHAYQRTRQLATGVPGCSTLVPGTYNASCVADPDNTMAKGAGTVFATVGTGGVALRDVNMADSEAGYFAAASGLNSNPTWGALNLTLRQDSLTASFRRASGGTFTDDFSLTAGGPPANSPPTASFTNSCTGLGCSFDASASSDTDGTVAQYAWDFGDGSTGSGALAQHTFAAAGTYPVRLTVTDDDGATGTLLRSVTVTAGTAPLARDTFGRTVASGFGAAETGGTWTVSSTANTSVSGGLGRLRLPAAGNSGSAQLNAVSSNSTDLRLSLGTDKPATGSGLYLSTIARSVPGAGQYRAKAILMANGQVRLQTVRTTAAGAETALQTAVTVPGVAYAVGDRLEVRVQATGTSPTTVRAKVWERGAAEPAGWQVSATDSTAGLQAAGGVGLLAYLSSSSTNAPLVVTVDDVEVVPAN</sequence>
<dbReference type="SMART" id="SM00089">
    <property type="entry name" value="PKD"/>
    <property type="match status" value="1"/>
</dbReference>
<evidence type="ECO:0000256" key="2">
    <source>
        <dbReference type="SAM" id="SignalP"/>
    </source>
</evidence>
<dbReference type="InterPro" id="IPR022409">
    <property type="entry name" value="PKD/Chitinase_dom"/>
</dbReference>
<dbReference type="InterPro" id="IPR029052">
    <property type="entry name" value="Metallo-depent_PP-like"/>
</dbReference>
<evidence type="ECO:0000259" key="3">
    <source>
        <dbReference type="PROSITE" id="PS50093"/>
    </source>
</evidence>
<dbReference type="InterPro" id="IPR013783">
    <property type="entry name" value="Ig-like_fold"/>
</dbReference>
<dbReference type="Proteomes" id="UP001500752">
    <property type="component" value="Unassembled WGS sequence"/>
</dbReference>
<reference evidence="5" key="1">
    <citation type="journal article" date="2019" name="Int. J. Syst. Evol. Microbiol.">
        <title>The Global Catalogue of Microorganisms (GCM) 10K type strain sequencing project: providing services to taxonomists for standard genome sequencing and annotation.</title>
        <authorList>
            <consortium name="The Broad Institute Genomics Platform"/>
            <consortium name="The Broad Institute Genome Sequencing Center for Infectious Disease"/>
            <person name="Wu L."/>
            <person name="Ma J."/>
        </authorList>
    </citation>
    <scope>NUCLEOTIDE SEQUENCE [LARGE SCALE GENOMIC DNA]</scope>
    <source>
        <strain evidence="5">JCM 30742</strain>
    </source>
</reference>
<dbReference type="PROSITE" id="PS50093">
    <property type="entry name" value="PKD"/>
    <property type="match status" value="1"/>
</dbReference>
<protein>
    <recommendedName>
        <fullName evidence="3">PKD domain-containing protein</fullName>
    </recommendedName>
</protein>
<dbReference type="InterPro" id="IPR039331">
    <property type="entry name" value="PAPs-like"/>
</dbReference>
<proteinExistence type="predicted"/>
<dbReference type="Gene3D" id="3.60.21.10">
    <property type="match status" value="1"/>
</dbReference>
<evidence type="ECO:0000313" key="4">
    <source>
        <dbReference type="EMBL" id="GAA3693443.1"/>
    </source>
</evidence>
<keyword evidence="5" id="KW-1185">Reference proteome</keyword>
<name>A0ABP7CR59_9MICC</name>
<dbReference type="InterPro" id="IPR000601">
    <property type="entry name" value="PKD_dom"/>
</dbReference>
<dbReference type="InterPro" id="IPR004843">
    <property type="entry name" value="Calcineurin-like_PHP"/>
</dbReference>
<dbReference type="SUPFAM" id="SSF56300">
    <property type="entry name" value="Metallo-dependent phosphatases"/>
    <property type="match status" value="1"/>
</dbReference>
<dbReference type="EMBL" id="BAABEO010000023">
    <property type="protein sequence ID" value="GAA3693443.1"/>
    <property type="molecule type" value="Genomic_DNA"/>
</dbReference>
<dbReference type="Pfam" id="PF18911">
    <property type="entry name" value="PKD_4"/>
    <property type="match status" value="1"/>
</dbReference>
<dbReference type="Pfam" id="PF00149">
    <property type="entry name" value="Metallophos"/>
    <property type="match status" value="1"/>
</dbReference>
<feature type="domain" description="PKD" evidence="3">
    <location>
        <begin position="354"/>
        <end position="442"/>
    </location>
</feature>
<gene>
    <name evidence="4" type="ORF">GCM10023081_33500</name>
</gene>
<evidence type="ECO:0000313" key="5">
    <source>
        <dbReference type="Proteomes" id="UP001500752"/>
    </source>
</evidence>
<accession>A0ABP7CR59</accession>
<dbReference type="InterPro" id="IPR035986">
    <property type="entry name" value="PKD_dom_sf"/>
</dbReference>
<dbReference type="RefSeq" id="WP_345152550.1">
    <property type="nucleotide sequence ID" value="NZ_BAABEO010000023.1"/>
</dbReference>
<evidence type="ECO:0000256" key="1">
    <source>
        <dbReference type="ARBA" id="ARBA00022729"/>
    </source>
</evidence>
<dbReference type="Gene3D" id="2.60.40.10">
    <property type="entry name" value="Immunoglobulins"/>
    <property type="match status" value="1"/>
</dbReference>
<comment type="caution">
    <text evidence="4">The sequence shown here is derived from an EMBL/GenBank/DDBJ whole genome shotgun (WGS) entry which is preliminary data.</text>
</comment>
<dbReference type="PANTHER" id="PTHR22953">
    <property type="entry name" value="ACID PHOSPHATASE RELATED"/>
    <property type="match status" value="1"/>
</dbReference>
<dbReference type="CDD" id="cd00146">
    <property type="entry name" value="PKD"/>
    <property type="match status" value="1"/>
</dbReference>
<keyword evidence="1 2" id="KW-0732">Signal</keyword>
<dbReference type="PANTHER" id="PTHR22953:SF153">
    <property type="entry name" value="PURPLE ACID PHOSPHATASE"/>
    <property type="match status" value="1"/>
</dbReference>
<organism evidence="4 5">
    <name type="scientific">Arthrobacter ginkgonis</name>
    <dbReference type="NCBI Taxonomy" id="1630594"/>
    <lineage>
        <taxon>Bacteria</taxon>
        <taxon>Bacillati</taxon>
        <taxon>Actinomycetota</taxon>
        <taxon>Actinomycetes</taxon>
        <taxon>Micrococcales</taxon>
        <taxon>Micrococcaceae</taxon>
        <taxon>Arthrobacter</taxon>
    </lineage>
</organism>
<dbReference type="SUPFAM" id="SSF49299">
    <property type="entry name" value="PKD domain"/>
    <property type="match status" value="1"/>
</dbReference>